<keyword evidence="10" id="KW-0862">Zinc</keyword>
<keyword evidence="5" id="KW-0808">Transferase</keyword>
<feature type="domain" description="RING-type" evidence="17">
    <location>
        <begin position="166"/>
        <end position="208"/>
    </location>
</feature>
<dbReference type="AlphaFoldDB" id="A0AAV6WJR4"/>
<dbReference type="GO" id="GO:0016020">
    <property type="term" value="C:membrane"/>
    <property type="evidence" value="ECO:0007669"/>
    <property type="project" value="UniProtKB-SubCell"/>
</dbReference>
<evidence type="ECO:0000256" key="8">
    <source>
        <dbReference type="ARBA" id="ARBA00022771"/>
    </source>
</evidence>
<evidence type="ECO:0000256" key="13">
    <source>
        <dbReference type="ARBA" id="ARBA00024209"/>
    </source>
</evidence>
<comment type="pathway">
    <text evidence="3">Protein modification; protein ubiquitination.</text>
</comment>
<protein>
    <recommendedName>
        <fullName evidence="4">RING-type E3 ubiquitin transferase</fullName>
        <ecNumber evidence="4">2.3.2.27</ecNumber>
    </recommendedName>
</protein>
<dbReference type="EC" id="2.3.2.27" evidence="4"/>
<feature type="region of interest" description="Disordered" evidence="15">
    <location>
        <begin position="363"/>
        <end position="403"/>
    </location>
</feature>
<keyword evidence="6 16" id="KW-0812">Transmembrane</keyword>
<keyword evidence="7" id="KW-0479">Metal-binding</keyword>
<evidence type="ECO:0000256" key="9">
    <source>
        <dbReference type="ARBA" id="ARBA00022786"/>
    </source>
</evidence>
<evidence type="ECO:0000256" key="12">
    <source>
        <dbReference type="ARBA" id="ARBA00023136"/>
    </source>
</evidence>
<dbReference type="PROSITE" id="PS50089">
    <property type="entry name" value="ZF_RING_2"/>
    <property type="match status" value="1"/>
</dbReference>
<dbReference type="CDD" id="cd16461">
    <property type="entry name" value="RING-H2_EL5-like"/>
    <property type="match status" value="1"/>
</dbReference>
<evidence type="ECO:0000313" key="18">
    <source>
        <dbReference type="EMBL" id="KAG8368632.1"/>
    </source>
</evidence>
<evidence type="ECO:0000256" key="3">
    <source>
        <dbReference type="ARBA" id="ARBA00004906"/>
    </source>
</evidence>
<dbReference type="InterPro" id="IPR044600">
    <property type="entry name" value="ATL1/ATL16-like"/>
</dbReference>
<reference evidence="18" key="1">
    <citation type="submission" date="2019-10" db="EMBL/GenBank/DDBJ databases">
        <authorList>
            <person name="Zhang R."/>
            <person name="Pan Y."/>
            <person name="Wang J."/>
            <person name="Ma R."/>
            <person name="Yu S."/>
        </authorList>
    </citation>
    <scope>NUCLEOTIDE SEQUENCE</scope>
    <source>
        <strain evidence="18">LA-IB0</strain>
        <tissue evidence="18">Leaf</tissue>
    </source>
</reference>
<evidence type="ECO:0000256" key="4">
    <source>
        <dbReference type="ARBA" id="ARBA00012483"/>
    </source>
</evidence>
<keyword evidence="19" id="KW-1185">Reference proteome</keyword>
<keyword evidence="11 16" id="KW-1133">Transmembrane helix</keyword>
<evidence type="ECO:0000256" key="16">
    <source>
        <dbReference type="SAM" id="Phobius"/>
    </source>
</evidence>
<evidence type="ECO:0000256" key="15">
    <source>
        <dbReference type="SAM" id="MobiDB-lite"/>
    </source>
</evidence>
<keyword evidence="12 16" id="KW-0472">Membrane</keyword>
<dbReference type="FunFam" id="3.30.40.10:FF:000233">
    <property type="entry name" value="RING-H2 finger protein ATL54"/>
    <property type="match status" value="1"/>
</dbReference>
<dbReference type="EMBL" id="WHWC01000015">
    <property type="protein sequence ID" value="KAG8368632.1"/>
    <property type="molecule type" value="Genomic_DNA"/>
</dbReference>
<dbReference type="PANTHER" id="PTHR46913">
    <property type="entry name" value="RING-H2 FINGER PROTEIN ATL16"/>
    <property type="match status" value="1"/>
</dbReference>
<dbReference type="GO" id="GO:0008270">
    <property type="term" value="F:zinc ion binding"/>
    <property type="evidence" value="ECO:0007669"/>
    <property type="project" value="UniProtKB-KW"/>
</dbReference>
<keyword evidence="8 14" id="KW-0863">Zinc-finger</keyword>
<feature type="transmembrane region" description="Helical" evidence="16">
    <location>
        <begin position="71"/>
        <end position="95"/>
    </location>
</feature>
<comment type="similarity">
    <text evidence="13">Belongs to the RING-type zinc finger family. ATL subfamily.</text>
</comment>
<keyword evidence="9" id="KW-0833">Ubl conjugation pathway</keyword>
<dbReference type="Gene3D" id="3.30.40.10">
    <property type="entry name" value="Zinc/RING finger domain, C3HC4 (zinc finger)"/>
    <property type="match status" value="1"/>
</dbReference>
<dbReference type="GO" id="GO:0061630">
    <property type="term" value="F:ubiquitin protein ligase activity"/>
    <property type="evidence" value="ECO:0007669"/>
    <property type="project" value="UniProtKB-EC"/>
</dbReference>
<dbReference type="SMART" id="SM00184">
    <property type="entry name" value="RING"/>
    <property type="match status" value="1"/>
</dbReference>
<evidence type="ECO:0000256" key="5">
    <source>
        <dbReference type="ARBA" id="ARBA00022679"/>
    </source>
</evidence>
<accession>A0AAV6WJR4</accession>
<name>A0AAV6WJR4_9LAMI</name>
<dbReference type="PANTHER" id="PTHR46913:SF19">
    <property type="entry name" value="RING-TYPE E3 UBIQUITIN TRANSFERASE"/>
    <property type="match status" value="1"/>
</dbReference>
<comment type="subcellular location">
    <subcellularLocation>
        <location evidence="2">Membrane</location>
        <topology evidence="2">Single-pass membrane protein</topology>
    </subcellularLocation>
</comment>
<proteinExistence type="inferred from homology"/>
<dbReference type="GO" id="GO:0016567">
    <property type="term" value="P:protein ubiquitination"/>
    <property type="evidence" value="ECO:0007669"/>
    <property type="project" value="InterPro"/>
</dbReference>
<sequence length="403" mass="45050">MAFHHRKLLDDPDTDHPSITEFCSTSCDPEKIPDGICPPDCVNLCYIDCTPPLPQDPPPPPPPSHHEPQKLSLYLAVPLAVLAVVFFLFTCYTIYKFYSSRRRRRLDRAGPGDEPGSDEFLDEDHGPVVDHHIWYIRTVGLAPSVISKISIVKYKKGDGLIDGTECSVCLSEFRDDETLRLLPKCNHAFHIPCIDTWLRSHTNCPLCRAGILKTTSEEVVVHGPGLEEEARVGESGREIGNGSDDLEIRIGIEEDNESRAGIGFKINDDDGIEVQQPMRRSVSLDSLSASMINAAVADAFQGRNSDDQSDETKESDEVCSQTRSSSIKRSLSCSAKNNPNAARYWYEGEVHWEKIKVLFDENFIPNPNVWPTPQPYAGLENDDQDPMDNENQDPMENGDSEDH</sequence>
<dbReference type="SMART" id="SM01197">
    <property type="entry name" value="FANCL_C"/>
    <property type="match status" value="1"/>
</dbReference>
<dbReference type="Pfam" id="PF13639">
    <property type="entry name" value="zf-RING_2"/>
    <property type="match status" value="1"/>
</dbReference>
<evidence type="ECO:0000313" key="19">
    <source>
        <dbReference type="Proteomes" id="UP000826271"/>
    </source>
</evidence>
<dbReference type="SUPFAM" id="SSF57850">
    <property type="entry name" value="RING/U-box"/>
    <property type="match status" value="1"/>
</dbReference>
<gene>
    <name evidence="18" type="ORF">BUALT_Bualt15G0065800</name>
</gene>
<evidence type="ECO:0000256" key="7">
    <source>
        <dbReference type="ARBA" id="ARBA00022723"/>
    </source>
</evidence>
<evidence type="ECO:0000256" key="14">
    <source>
        <dbReference type="PROSITE-ProRule" id="PRU00175"/>
    </source>
</evidence>
<evidence type="ECO:0000256" key="6">
    <source>
        <dbReference type="ARBA" id="ARBA00022692"/>
    </source>
</evidence>
<feature type="region of interest" description="Disordered" evidence="15">
    <location>
        <begin position="301"/>
        <end position="326"/>
    </location>
</feature>
<evidence type="ECO:0000256" key="1">
    <source>
        <dbReference type="ARBA" id="ARBA00000900"/>
    </source>
</evidence>
<evidence type="ECO:0000256" key="10">
    <source>
        <dbReference type="ARBA" id="ARBA00022833"/>
    </source>
</evidence>
<feature type="compositionally biased region" description="Acidic residues" evidence="15">
    <location>
        <begin position="380"/>
        <end position="403"/>
    </location>
</feature>
<dbReference type="Proteomes" id="UP000826271">
    <property type="component" value="Unassembled WGS sequence"/>
</dbReference>
<comment type="catalytic activity">
    <reaction evidence="1">
        <text>S-ubiquitinyl-[E2 ubiquitin-conjugating enzyme]-L-cysteine + [acceptor protein]-L-lysine = [E2 ubiquitin-conjugating enzyme]-L-cysteine + N(6)-ubiquitinyl-[acceptor protein]-L-lysine.</text>
        <dbReference type="EC" id="2.3.2.27"/>
    </reaction>
</comment>
<evidence type="ECO:0000256" key="11">
    <source>
        <dbReference type="ARBA" id="ARBA00022989"/>
    </source>
</evidence>
<dbReference type="InterPro" id="IPR001841">
    <property type="entry name" value="Znf_RING"/>
</dbReference>
<feature type="compositionally biased region" description="Basic and acidic residues" evidence="15">
    <location>
        <begin position="304"/>
        <end position="316"/>
    </location>
</feature>
<dbReference type="InterPro" id="IPR013083">
    <property type="entry name" value="Znf_RING/FYVE/PHD"/>
</dbReference>
<organism evidence="18 19">
    <name type="scientific">Buddleja alternifolia</name>
    <dbReference type="NCBI Taxonomy" id="168488"/>
    <lineage>
        <taxon>Eukaryota</taxon>
        <taxon>Viridiplantae</taxon>
        <taxon>Streptophyta</taxon>
        <taxon>Embryophyta</taxon>
        <taxon>Tracheophyta</taxon>
        <taxon>Spermatophyta</taxon>
        <taxon>Magnoliopsida</taxon>
        <taxon>eudicotyledons</taxon>
        <taxon>Gunneridae</taxon>
        <taxon>Pentapetalae</taxon>
        <taxon>asterids</taxon>
        <taxon>lamiids</taxon>
        <taxon>Lamiales</taxon>
        <taxon>Scrophulariaceae</taxon>
        <taxon>Buddlejeae</taxon>
        <taxon>Buddleja</taxon>
    </lineage>
</organism>
<evidence type="ECO:0000259" key="17">
    <source>
        <dbReference type="PROSITE" id="PS50089"/>
    </source>
</evidence>
<evidence type="ECO:0000256" key="2">
    <source>
        <dbReference type="ARBA" id="ARBA00004167"/>
    </source>
</evidence>
<comment type="caution">
    <text evidence="18">The sequence shown here is derived from an EMBL/GenBank/DDBJ whole genome shotgun (WGS) entry which is preliminary data.</text>
</comment>